<sequence length="46" mass="4960">MARDAGADRYAEQETDDGTGRRFDTTTDTPDRIGDDASDRPAGLSL</sequence>
<evidence type="ECO:0000256" key="1">
    <source>
        <dbReference type="SAM" id="MobiDB-lite"/>
    </source>
</evidence>
<dbReference type="AlphaFoldDB" id="A0ABD5SUX3"/>
<accession>A0ABD5SUX3</accession>
<dbReference type="EMBL" id="JBHSWV010000394">
    <property type="protein sequence ID" value="MFC6767556.1"/>
    <property type="molecule type" value="Genomic_DNA"/>
</dbReference>
<gene>
    <name evidence="2" type="ORF">ACFQE6_21970</name>
</gene>
<name>A0ABD5SUX3_9EURY</name>
<evidence type="ECO:0000313" key="2">
    <source>
        <dbReference type="EMBL" id="MFC6767556.1"/>
    </source>
</evidence>
<dbReference type="RefSeq" id="WP_273740426.1">
    <property type="nucleotide sequence ID" value="NZ_JAQIVI010000394.1"/>
</dbReference>
<protein>
    <submittedName>
        <fullName evidence="2">Uncharacterized protein</fullName>
    </submittedName>
</protein>
<dbReference type="Proteomes" id="UP001596383">
    <property type="component" value="Unassembled WGS sequence"/>
</dbReference>
<proteinExistence type="predicted"/>
<reference evidence="2 3" key="1">
    <citation type="journal article" date="2019" name="Int. J. Syst. Evol. Microbiol.">
        <title>The Global Catalogue of Microorganisms (GCM) 10K type strain sequencing project: providing services to taxonomists for standard genome sequencing and annotation.</title>
        <authorList>
            <consortium name="The Broad Institute Genomics Platform"/>
            <consortium name="The Broad Institute Genome Sequencing Center for Infectious Disease"/>
            <person name="Wu L."/>
            <person name="Ma J."/>
        </authorList>
    </citation>
    <scope>NUCLEOTIDE SEQUENCE [LARGE SCALE GENOMIC DNA]</scope>
    <source>
        <strain evidence="2 3">LMG 29247</strain>
    </source>
</reference>
<comment type="caution">
    <text evidence="2">The sequence shown here is derived from an EMBL/GenBank/DDBJ whole genome shotgun (WGS) entry which is preliminary data.</text>
</comment>
<evidence type="ECO:0000313" key="3">
    <source>
        <dbReference type="Proteomes" id="UP001596383"/>
    </source>
</evidence>
<organism evidence="2 3">
    <name type="scientific">Natrinema soli</name>
    <dbReference type="NCBI Taxonomy" id="1930624"/>
    <lineage>
        <taxon>Archaea</taxon>
        <taxon>Methanobacteriati</taxon>
        <taxon>Methanobacteriota</taxon>
        <taxon>Stenosarchaea group</taxon>
        <taxon>Halobacteria</taxon>
        <taxon>Halobacteriales</taxon>
        <taxon>Natrialbaceae</taxon>
        <taxon>Natrinema</taxon>
    </lineage>
</organism>
<feature type="compositionally biased region" description="Basic and acidic residues" evidence="1">
    <location>
        <begin position="1"/>
        <end position="39"/>
    </location>
</feature>
<feature type="region of interest" description="Disordered" evidence="1">
    <location>
        <begin position="1"/>
        <end position="46"/>
    </location>
</feature>
<keyword evidence="3" id="KW-1185">Reference proteome</keyword>